<dbReference type="RefSeq" id="WP_284329527.1">
    <property type="nucleotide sequence ID" value="NZ_BSUN01000002.1"/>
</dbReference>
<evidence type="ECO:0000313" key="2">
    <source>
        <dbReference type="EMBL" id="GMA37812.1"/>
    </source>
</evidence>
<reference evidence="5" key="2">
    <citation type="journal article" date="2019" name="Int. J. Syst. Evol. Microbiol.">
        <title>The Global Catalogue of Microorganisms (GCM) 10K type strain sequencing project: providing services to taxonomists for standard genome sequencing and annotation.</title>
        <authorList>
            <consortium name="The Broad Institute Genomics Platform"/>
            <consortium name="The Broad Institute Genome Sequencing Center for Infectious Disease"/>
            <person name="Wu L."/>
            <person name="Ma J."/>
        </authorList>
    </citation>
    <scope>NUCLEOTIDE SEQUENCE [LARGE SCALE GENOMIC DNA]</scope>
    <source>
        <strain evidence="5">NBRC 112299</strain>
    </source>
</reference>
<evidence type="ECO:0000313" key="5">
    <source>
        <dbReference type="Proteomes" id="UP001157125"/>
    </source>
</evidence>
<organism evidence="4 5">
    <name type="scientific">Demequina litorisediminis</name>
    <dbReference type="NCBI Taxonomy" id="1849022"/>
    <lineage>
        <taxon>Bacteria</taxon>
        <taxon>Bacillati</taxon>
        <taxon>Actinomycetota</taxon>
        <taxon>Actinomycetes</taxon>
        <taxon>Micrococcales</taxon>
        <taxon>Demequinaceae</taxon>
        <taxon>Demequina</taxon>
    </lineage>
</organism>
<protein>
    <recommendedName>
        <fullName evidence="6">TrbC/VIRB2 family protein</fullName>
    </recommendedName>
</protein>
<sequence length="64" mass="6498">MDTLLAWMKWGGLIAAVFALIAAAVMLMINQRPGATQEGVGAIGKTLIAVIIIGAASSIVGFIA</sequence>
<proteinExistence type="predicted"/>
<dbReference type="EMBL" id="BSUN01000002">
    <property type="protein sequence ID" value="GMA37872.1"/>
    <property type="molecule type" value="Genomic_DNA"/>
</dbReference>
<keyword evidence="1" id="KW-0472">Membrane</keyword>
<keyword evidence="1" id="KW-0812">Transmembrane</keyword>
<dbReference type="EMBL" id="BSUN01000003">
    <property type="protein sequence ID" value="GMA37923.1"/>
    <property type="molecule type" value="Genomic_DNA"/>
</dbReference>
<reference evidence="4" key="3">
    <citation type="submission" date="2023-02" db="EMBL/GenBank/DDBJ databases">
        <authorList>
            <person name="Sun Q."/>
            <person name="Mori K."/>
        </authorList>
    </citation>
    <scope>NUCLEOTIDE SEQUENCE</scope>
    <source>
        <strain evidence="4">NBRC 112299</strain>
    </source>
</reference>
<dbReference type="Proteomes" id="UP001157125">
    <property type="component" value="Unassembled WGS sequence"/>
</dbReference>
<reference evidence="4" key="1">
    <citation type="journal article" date="2014" name="Int. J. Syst. Evol. Microbiol.">
        <title>Complete genome of a new Firmicutes species belonging to the dominant human colonic microbiota ('Ruminococcus bicirculans') reveals two chromosomes and a selective capacity to utilize plant glucans.</title>
        <authorList>
            <consortium name="NISC Comparative Sequencing Program"/>
            <person name="Wegmann U."/>
            <person name="Louis P."/>
            <person name="Goesmann A."/>
            <person name="Henrissat B."/>
            <person name="Duncan S.H."/>
            <person name="Flint H.J."/>
        </authorList>
    </citation>
    <scope>NUCLEOTIDE SEQUENCE</scope>
    <source>
        <strain evidence="4">NBRC 112299</strain>
    </source>
</reference>
<evidence type="ECO:0000313" key="4">
    <source>
        <dbReference type="EMBL" id="GMA37923.1"/>
    </source>
</evidence>
<gene>
    <name evidence="2" type="ORF">GCM10025876_40160</name>
    <name evidence="3" type="ORF">GCM10025876_40760</name>
    <name evidence="4" type="ORF">GCM10025876_41270</name>
</gene>
<evidence type="ECO:0008006" key="6">
    <source>
        <dbReference type="Google" id="ProtNLM"/>
    </source>
</evidence>
<feature type="transmembrane region" description="Helical" evidence="1">
    <location>
        <begin position="12"/>
        <end position="30"/>
    </location>
</feature>
<keyword evidence="5" id="KW-1185">Reference proteome</keyword>
<feature type="transmembrane region" description="Helical" evidence="1">
    <location>
        <begin position="42"/>
        <end position="63"/>
    </location>
</feature>
<evidence type="ECO:0000256" key="1">
    <source>
        <dbReference type="SAM" id="Phobius"/>
    </source>
</evidence>
<dbReference type="EMBL" id="BSUN01000002">
    <property type="protein sequence ID" value="GMA37812.1"/>
    <property type="molecule type" value="Genomic_DNA"/>
</dbReference>
<keyword evidence="1" id="KW-1133">Transmembrane helix</keyword>
<accession>A0ABQ6IMJ4</accession>
<comment type="caution">
    <text evidence="4">The sequence shown here is derived from an EMBL/GenBank/DDBJ whole genome shotgun (WGS) entry which is preliminary data.</text>
</comment>
<evidence type="ECO:0000313" key="3">
    <source>
        <dbReference type="EMBL" id="GMA37872.1"/>
    </source>
</evidence>
<name>A0ABQ6IMJ4_9MICO</name>